<dbReference type="SUPFAM" id="SSF56112">
    <property type="entry name" value="Protein kinase-like (PK-like)"/>
    <property type="match status" value="1"/>
</dbReference>
<keyword evidence="1 9" id="KW-0808">Transferase</keyword>
<reference evidence="9 10" key="1">
    <citation type="submission" date="2019-02" db="EMBL/GenBank/DDBJ databases">
        <title>Deep-cultivation of Planctomycetes and their phenomic and genomic characterization uncovers novel biology.</title>
        <authorList>
            <person name="Wiegand S."/>
            <person name="Jogler M."/>
            <person name="Boedeker C."/>
            <person name="Pinto D."/>
            <person name="Vollmers J."/>
            <person name="Rivas-Marin E."/>
            <person name="Kohn T."/>
            <person name="Peeters S.H."/>
            <person name="Heuer A."/>
            <person name="Rast P."/>
            <person name="Oberbeckmann S."/>
            <person name="Bunk B."/>
            <person name="Jeske O."/>
            <person name="Meyerdierks A."/>
            <person name="Storesund J.E."/>
            <person name="Kallscheuer N."/>
            <person name="Luecker S."/>
            <person name="Lage O.M."/>
            <person name="Pohl T."/>
            <person name="Merkel B.J."/>
            <person name="Hornburger P."/>
            <person name="Mueller R.-W."/>
            <person name="Bruemmer F."/>
            <person name="Labrenz M."/>
            <person name="Spormann A.M."/>
            <person name="Op den Camp H."/>
            <person name="Overmann J."/>
            <person name="Amann R."/>
            <person name="Jetten M.S.M."/>
            <person name="Mascher T."/>
            <person name="Medema M.H."/>
            <person name="Devos D.P."/>
            <person name="Kaster A.-K."/>
            <person name="Ovreas L."/>
            <person name="Rohde M."/>
            <person name="Galperin M.Y."/>
            <person name="Jogler C."/>
        </authorList>
    </citation>
    <scope>NUCLEOTIDE SEQUENCE [LARGE SCALE GENOMIC DNA]</scope>
    <source>
        <strain evidence="9 10">Pla133</strain>
    </source>
</reference>
<keyword evidence="2 5" id="KW-0547">Nucleotide-binding</keyword>
<evidence type="ECO:0000256" key="1">
    <source>
        <dbReference type="ARBA" id="ARBA00022679"/>
    </source>
</evidence>
<gene>
    <name evidence="9" type="primary">pknB_12</name>
    <name evidence="9" type="ORF">Pla133_12410</name>
</gene>
<evidence type="ECO:0000256" key="7">
    <source>
        <dbReference type="SAM" id="Phobius"/>
    </source>
</evidence>
<dbReference type="Pfam" id="PF03781">
    <property type="entry name" value="FGE-sulfatase"/>
    <property type="match status" value="1"/>
</dbReference>
<keyword evidence="4 5" id="KW-0067">ATP-binding</keyword>
<dbReference type="Gene3D" id="3.90.1580.10">
    <property type="entry name" value="paralog of FGE (formylglycine-generating enzyme)"/>
    <property type="match status" value="1"/>
</dbReference>
<evidence type="ECO:0000256" key="4">
    <source>
        <dbReference type="ARBA" id="ARBA00022840"/>
    </source>
</evidence>
<dbReference type="InterPro" id="IPR005532">
    <property type="entry name" value="SUMF_dom"/>
</dbReference>
<dbReference type="SUPFAM" id="SSF56436">
    <property type="entry name" value="C-type lectin-like"/>
    <property type="match status" value="1"/>
</dbReference>
<dbReference type="KEGG" id="pbap:Pla133_12410"/>
<keyword evidence="7" id="KW-0472">Membrane</keyword>
<dbReference type="Gene3D" id="1.10.510.10">
    <property type="entry name" value="Transferase(Phosphotransferase) domain 1"/>
    <property type="match status" value="1"/>
</dbReference>
<feature type="region of interest" description="Disordered" evidence="6">
    <location>
        <begin position="316"/>
        <end position="347"/>
    </location>
</feature>
<sequence length="901" mass="98335">MVVRASISIRCRAVTDPLDAQDRERLVELFDVAAELTLSEREDLIERECGSRPQLRGELEKLIATLDGEDVLERMRSGGAPSVGALSGSSVGPYRLGDLIGDGGMGEVYAAERLSPIVRRVALKVIKPGLNSVEVLARFEAERQALARMSHPNVACVYDGGATDQGRPYFAMELIDGEPITGYCDRRRLSTRARIELFLDVCEGVRHAHQRGIIHRDLKPSNLLVATEDGVPVPKVIDFGIARATTGRLAERTLQTQLGRVVGTLDYMSPEQADPGSAEIDTRSDVYSLGVVLYELLSGLRPFELTSAGDVPLSDLQRRIREDDPPTPSTRLRRQTDTATAAGPLRGTDGHALIRQLAGDLDHICLRALEKEPGRRYQSVGELADDLRRYLAHEPVVATSAGALYRARKYVRRHRAGVSAGVVVAAAIGVGAFGFVSGRLEAAAKGRQLLELEDARVLAQLVDRADDELWPPYPGGGRVEEMGAWVDQARALANRRDRHVRALETIRARALPASEPEGDRRDWGFQSYDDQLLHDMLADLVSGLEVLESELLDDRPRSEVEAPGPHGWSVPQRIAYAGLIEASLAPGGEVAAAWEAALPEILLDYPGLELQPQPGLLPIGRDPRSGLWEFAHLLTGAAPTRGEDGVLEIDAETGLVLVLLRGGTFWAGAQREDPELPNYDPQANPGESPVREVELAPFFMSKYEMTRGQWARFTGDQRSLSEANGPQAAERPAQWVSWNDCDRVTARLGLELPDEQQWEYAARGGTDSPWWTGDEEGSLEGRTNLLDSRTAALWPYWASSSHPAPWDDEDVGTAPVWRSSPNGFGLHEVTGNVLEWTSSLAFPVEAGSGVDLSRVPRRARGGCNRMGTHAARSAFRELGNMPDFAMGTLGLRPAMSIVADG</sequence>
<evidence type="ECO:0000256" key="3">
    <source>
        <dbReference type="ARBA" id="ARBA00022777"/>
    </source>
</evidence>
<feature type="transmembrane region" description="Helical" evidence="7">
    <location>
        <begin position="416"/>
        <end position="436"/>
    </location>
</feature>
<keyword evidence="7" id="KW-0812">Transmembrane</keyword>
<dbReference type="AlphaFoldDB" id="A0A518BGS4"/>
<evidence type="ECO:0000256" key="2">
    <source>
        <dbReference type="ARBA" id="ARBA00022741"/>
    </source>
</evidence>
<keyword evidence="3 9" id="KW-0418">Kinase</keyword>
<dbReference type="PANTHER" id="PTHR43289">
    <property type="entry name" value="MITOGEN-ACTIVATED PROTEIN KINASE KINASE KINASE 20-RELATED"/>
    <property type="match status" value="1"/>
</dbReference>
<dbReference type="InterPro" id="IPR016187">
    <property type="entry name" value="CTDL_fold"/>
</dbReference>
<dbReference type="InterPro" id="IPR042095">
    <property type="entry name" value="SUMF_sf"/>
</dbReference>
<dbReference type="Gene3D" id="3.30.200.20">
    <property type="entry name" value="Phosphorylase Kinase, domain 1"/>
    <property type="match status" value="1"/>
</dbReference>
<organism evidence="9 10">
    <name type="scientific">Engelhardtia mirabilis</name>
    <dbReference type="NCBI Taxonomy" id="2528011"/>
    <lineage>
        <taxon>Bacteria</taxon>
        <taxon>Pseudomonadati</taxon>
        <taxon>Planctomycetota</taxon>
        <taxon>Planctomycetia</taxon>
        <taxon>Planctomycetia incertae sedis</taxon>
        <taxon>Engelhardtia</taxon>
    </lineage>
</organism>
<dbReference type="EC" id="2.7.11.1" evidence="9"/>
<keyword evidence="10" id="KW-1185">Reference proteome</keyword>
<dbReference type="InterPro" id="IPR011009">
    <property type="entry name" value="Kinase-like_dom_sf"/>
</dbReference>
<dbReference type="InterPro" id="IPR000719">
    <property type="entry name" value="Prot_kinase_dom"/>
</dbReference>
<evidence type="ECO:0000313" key="9">
    <source>
        <dbReference type="EMBL" id="QDU66175.1"/>
    </source>
</evidence>
<dbReference type="SMART" id="SM00220">
    <property type="entry name" value="S_TKc"/>
    <property type="match status" value="1"/>
</dbReference>
<dbReference type="PANTHER" id="PTHR43289:SF6">
    <property type="entry name" value="SERINE_THREONINE-PROTEIN KINASE NEKL-3"/>
    <property type="match status" value="1"/>
</dbReference>
<dbReference type="Proteomes" id="UP000316921">
    <property type="component" value="Chromosome"/>
</dbReference>
<evidence type="ECO:0000256" key="5">
    <source>
        <dbReference type="PROSITE-ProRule" id="PRU10141"/>
    </source>
</evidence>
<name>A0A518BGS4_9BACT</name>
<feature type="domain" description="Protein kinase" evidence="8">
    <location>
        <begin position="94"/>
        <end position="391"/>
    </location>
</feature>
<keyword evidence="7" id="KW-1133">Transmembrane helix</keyword>
<dbReference type="Pfam" id="PF00069">
    <property type="entry name" value="Pkinase"/>
    <property type="match status" value="1"/>
</dbReference>
<evidence type="ECO:0000256" key="6">
    <source>
        <dbReference type="SAM" id="MobiDB-lite"/>
    </source>
</evidence>
<dbReference type="InterPro" id="IPR017441">
    <property type="entry name" value="Protein_kinase_ATP_BS"/>
</dbReference>
<feature type="binding site" evidence="5">
    <location>
        <position position="124"/>
    </location>
    <ligand>
        <name>ATP</name>
        <dbReference type="ChEBI" id="CHEBI:30616"/>
    </ligand>
</feature>
<dbReference type="PROSITE" id="PS00107">
    <property type="entry name" value="PROTEIN_KINASE_ATP"/>
    <property type="match status" value="1"/>
</dbReference>
<proteinExistence type="predicted"/>
<dbReference type="GO" id="GO:0005524">
    <property type="term" value="F:ATP binding"/>
    <property type="evidence" value="ECO:0007669"/>
    <property type="project" value="UniProtKB-UniRule"/>
</dbReference>
<evidence type="ECO:0000259" key="8">
    <source>
        <dbReference type="PROSITE" id="PS50011"/>
    </source>
</evidence>
<dbReference type="PROSITE" id="PS00108">
    <property type="entry name" value="PROTEIN_KINASE_ST"/>
    <property type="match status" value="1"/>
</dbReference>
<dbReference type="GO" id="GO:0004674">
    <property type="term" value="F:protein serine/threonine kinase activity"/>
    <property type="evidence" value="ECO:0007669"/>
    <property type="project" value="UniProtKB-EC"/>
</dbReference>
<dbReference type="PROSITE" id="PS50011">
    <property type="entry name" value="PROTEIN_KINASE_DOM"/>
    <property type="match status" value="1"/>
</dbReference>
<dbReference type="EMBL" id="CP036287">
    <property type="protein sequence ID" value="QDU66175.1"/>
    <property type="molecule type" value="Genomic_DNA"/>
</dbReference>
<dbReference type="InterPro" id="IPR008271">
    <property type="entry name" value="Ser/Thr_kinase_AS"/>
</dbReference>
<evidence type="ECO:0000313" key="10">
    <source>
        <dbReference type="Proteomes" id="UP000316921"/>
    </source>
</evidence>
<protein>
    <submittedName>
        <fullName evidence="9">Serine/threonine-protein kinase PknB</fullName>
        <ecNumber evidence="9">2.7.11.1</ecNumber>
    </submittedName>
</protein>
<dbReference type="CDD" id="cd14014">
    <property type="entry name" value="STKc_PknB_like"/>
    <property type="match status" value="1"/>
</dbReference>
<accession>A0A518BGS4</accession>